<name>A0A1Z5JW67_FISSO</name>
<dbReference type="Proteomes" id="UP000198406">
    <property type="component" value="Unassembled WGS sequence"/>
</dbReference>
<proteinExistence type="predicted"/>
<keyword evidence="2 10" id="KW-0732">Signal</keyword>
<keyword evidence="4" id="KW-1015">Disulfide bond</keyword>
<dbReference type="OrthoDB" id="10263094at2759"/>
<dbReference type="GO" id="GO:0098599">
    <property type="term" value="F:palmitoyl hydrolase activity"/>
    <property type="evidence" value="ECO:0007669"/>
    <property type="project" value="InterPro"/>
</dbReference>
<comment type="catalytic activity">
    <reaction evidence="8">
        <text>S-hexadecanoyl-N-acetylcysteamine + H2O = N-acetylcysteamine + hexadecanoate + H(+)</text>
        <dbReference type="Rhea" id="RHEA:84099"/>
        <dbReference type="ChEBI" id="CHEBI:7896"/>
        <dbReference type="ChEBI" id="CHEBI:15377"/>
        <dbReference type="ChEBI" id="CHEBI:15378"/>
        <dbReference type="ChEBI" id="CHEBI:74410"/>
        <dbReference type="ChEBI" id="CHEBI:233601"/>
    </reaction>
</comment>
<sequence>MIRPFLLYMACVLPATILSYCPEEERQLHPVLCRWLEEKDTDQIAQEMNEWARHHQLLVDLRTENTTAAFDKEWTITKVAAKSRQLDAQQLPVVLAHGMGDSCFNEGMQHLTQHVSQLLDGVYTVCIPTGKTQQEDTKNGYFLNMDASVDVFAEAIRQDDQLQHGFHAIGLSQGNNVIRGYMTRYNAPAVQTFLAINGVNAGEGAVPYCRPSLSSLFQTGFSMCDLLMEQASHRAYTQWSQQHSFQANYWRDPRPIAMPLYYEYSQLARWNQEGPHFQSNTTWIENYLKTQQFVWIMADEDAMVWPKEGEQWGAPDPDDPFERILTMEETEWYTLDSFGLATAQSQGKNYFETFPGDHLRFSMEDFERWIHTYLVH</sequence>
<dbReference type="Pfam" id="PF02089">
    <property type="entry name" value="Palm_thioest"/>
    <property type="match status" value="1"/>
</dbReference>
<feature type="signal peptide" evidence="10">
    <location>
        <begin position="1"/>
        <end position="19"/>
    </location>
</feature>
<dbReference type="EC" id="3.1.2.2" evidence="7"/>
<dbReference type="InParanoid" id="A0A1Z5JW67"/>
<evidence type="ECO:0000256" key="7">
    <source>
        <dbReference type="ARBA" id="ARBA00038848"/>
    </source>
</evidence>
<evidence type="ECO:0000256" key="6">
    <source>
        <dbReference type="ARBA" id="ARBA00023228"/>
    </source>
</evidence>
<evidence type="ECO:0000256" key="2">
    <source>
        <dbReference type="ARBA" id="ARBA00022729"/>
    </source>
</evidence>
<evidence type="ECO:0000256" key="3">
    <source>
        <dbReference type="ARBA" id="ARBA00022801"/>
    </source>
</evidence>
<dbReference type="Gene3D" id="3.40.50.1820">
    <property type="entry name" value="alpha/beta hydrolase"/>
    <property type="match status" value="1"/>
</dbReference>
<accession>A0A1Z5JW67</accession>
<reference evidence="11 12" key="1">
    <citation type="journal article" date="2015" name="Plant Cell">
        <title>Oil accumulation by the oleaginous diatom Fistulifera solaris as revealed by the genome and transcriptome.</title>
        <authorList>
            <person name="Tanaka T."/>
            <person name="Maeda Y."/>
            <person name="Veluchamy A."/>
            <person name="Tanaka M."/>
            <person name="Abida H."/>
            <person name="Marechal E."/>
            <person name="Bowler C."/>
            <person name="Muto M."/>
            <person name="Sunaga Y."/>
            <person name="Tanaka M."/>
            <person name="Yoshino T."/>
            <person name="Taniguchi T."/>
            <person name="Fukuda Y."/>
            <person name="Nemoto M."/>
            <person name="Matsumoto M."/>
            <person name="Wong P.S."/>
            <person name="Aburatani S."/>
            <person name="Fujibuchi W."/>
        </authorList>
    </citation>
    <scope>NUCLEOTIDE SEQUENCE [LARGE SCALE GENOMIC DNA]</scope>
    <source>
        <strain evidence="11 12">JPCC DA0580</strain>
    </source>
</reference>
<comment type="caution">
    <text evidence="11">The sequence shown here is derived from an EMBL/GenBank/DDBJ whole genome shotgun (WGS) entry which is preliminary data.</text>
</comment>
<organism evidence="11 12">
    <name type="scientific">Fistulifera solaris</name>
    <name type="common">Oleaginous diatom</name>
    <dbReference type="NCBI Taxonomy" id="1519565"/>
    <lineage>
        <taxon>Eukaryota</taxon>
        <taxon>Sar</taxon>
        <taxon>Stramenopiles</taxon>
        <taxon>Ochrophyta</taxon>
        <taxon>Bacillariophyta</taxon>
        <taxon>Bacillariophyceae</taxon>
        <taxon>Bacillariophycidae</taxon>
        <taxon>Naviculales</taxon>
        <taxon>Naviculaceae</taxon>
        <taxon>Fistulifera</taxon>
    </lineage>
</organism>
<keyword evidence="12" id="KW-1185">Reference proteome</keyword>
<keyword evidence="5" id="KW-0325">Glycoprotein</keyword>
<feature type="chain" id="PRO_5012871053" description="palmitoyl-CoA hydrolase" evidence="10">
    <location>
        <begin position="20"/>
        <end position="376"/>
    </location>
</feature>
<evidence type="ECO:0000256" key="9">
    <source>
        <dbReference type="ARBA" id="ARBA00093353"/>
    </source>
</evidence>
<dbReference type="PANTHER" id="PTHR11247">
    <property type="entry name" value="PALMITOYL-PROTEIN THIOESTERASE/DOLICHYLDIPHOSPHATASE 1"/>
    <property type="match status" value="1"/>
</dbReference>
<dbReference type="AlphaFoldDB" id="A0A1Z5JW67"/>
<evidence type="ECO:0000256" key="4">
    <source>
        <dbReference type="ARBA" id="ARBA00023157"/>
    </source>
</evidence>
<dbReference type="GO" id="GO:0016790">
    <property type="term" value="F:thiolester hydrolase activity"/>
    <property type="evidence" value="ECO:0007669"/>
    <property type="project" value="TreeGrafter"/>
</dbReference>
<evidence type="ECO:0000256" key="5">
    <source>
        <dbReference type="ARBA" id="ARBA00023180"/>
    </source>
</evidence>
<comment type="function">
    <text evidence="9">Catalyzes the cleavage of thioester bonds from S-palmitoyl-CoA or S-palmitoyl-N-acetylcysteamine (unbranched structures) but does not have activity against palmitoylcysteine or palmitoylated proteins, branched structures or bulky head groups. Conversely, hydrolyzes both long and short chain fatty acyl-CoA substrate.</text>
</comment>
<dbReference type="SUPFAM" id="SSF53474">
    <property type="entry name" value="alpha/beta-Hydrolases"/>
    <property type="match status" value="1"/>
</dbReference>
<evidence type="ECO:0000256" key="1">
    <source>
        <dbReference type="ARBA" id="ARBA00004371"/>
    </source>
</evidence>
<evidence type="ECO:0000313" key="11">
    <source>
        <dbReference type="EMBL" id="GAX18273.1"/>
    </source>
</evidence>
<evidence type="ECO:0000256" key="8">
    <source>
        <dbReference type="ARBA" id="ARBA00093223"/>
    </source>
</evidence>
<dbReference type="EMBL" id="BDSP01000126">
    <property type="protein sequence ID" value="GAX18273.1"/>
    <property type="molecule type" value="Genomic_DNA"/>
</dbReference>
<evidence type="ECO:0000256" key="10">
    <source>
        <dbReference type="SAM" id="SignalP"/>
    </source>
</evidence>
<keyword evidence="6" id="KW-0458">Lysosome</keyword>
<dbReference type="PANTHER" id="PTHR11247:SF27">
    <property type="entry name" value="LYSOSOMAL THIOESTERASE PPT2"/>
    <property type="match status" value="1"/>
</dbReference>
<dbReference type="PRINTS" id="PR00414">
    <property type="entry name" value="PPTHIESTRASE"/>
</dbReference>
<dbReference type="InterPro" id="IPR002472">
    <property type="entry name" value="Palm_thioest"/>
</dbReference>
<protein>
    <recommendedName>
        <fullName evidence="7">palmitoyl-CoA hydrolase</fullName>
        <ecNumber evidence="7">3.1.2.2</ecNumber>
    </recommendedName>
</protein>
<dbReference type="GO" id="GO:0005764">
    <property type="term" value="C:lysosome"/>
    <property type="evidence" value="ECO:0007669"/>
    <property type="project" value="UniProtKB-SubCell"/>
</dbReference>
<evidence type="ECO:0000313" key="12">
    <source>
        <dbReference type="Proteomes" id="UP000198406"/>
    </source>
</evidence>
<gene>
    <name evidence="11" type="ORF">FisN_20Lh035</name>
</gene>
<dbReference type="InterPro" id="IPR029058">
    <property type="entry name" value="AB_hydrolase_fold"/>
</dbReference>
<comment type="subcellular location">
    <subcellularLocation>
        <location evidence="1">Lysosome</location>
    </subcellularLocation>
</comment>
<keyword evidence="3 11" id="KW-0378">Hydrolase</keyword>